<dbReference type="RefSeq" id="XP_007771248.1">
    <property type="nucleotide sequence ID" value="XM_007773058.1"/>
</dbReference>
<keyword evidence="2" id="KW-1133">Transmembrane helix</keyword>
<feature type="compositionally biased region" description="Basic residues" evidence="1">
    <location>
        <begin position="241"/>
        <end position="250"/>
    </location>
</feature>
<name>A0A5M3MHP7_CONPW</name>
<proteinExistence type="predicted"/>
<protein>
    <submittedName>
        <fullName evidence="3">Uncharacterized protein</fullName>
    </submittedName>
</protein>
<feature type="region of interest" description="Disordered" evidence="1">
    <location>
        <begin position="219"/>
        <end position="267"/>
    </location>
</feature>
<comment type="caution">
    <text evidence="3">The sequence shown here is derived from an EMBL/GenBank/DDBJ whole genome shotgun (WGS) entry which is preliminary data.</text>
</comment>
<keyword evidence="2" id="KW-0812">Transmembrane</keyword>
<reference evidence="4" key="1">
    <citation type="journal article" date="2012" name="Science">
        <title>The Paleozoic origin of enzymatic lignin decomposition reconstructed from 31 fungal genomes.</title>
        <authorList>
            <person name="Floudas D."/>
            <person name="Binder M."/>
            <person name="Riley R."/>
            <person name="Barry K."/>
            <person name="Blanchette R.A."/>
            <person name="Henrissat B."/>
            <person name="Martinez A.T."/>
            <person name="Otillar R."/>
            <person name="Spatafora J.W."/>
            <person name="Yadav J.S."/>
            <person name="Aerts A."/>
            <person name="Benoit I."/>
            <person name="Boyd A."/>
            <person name="Carlson A."/>
            <person name="Copeland A."/>
            <person name="Coutinho P.M."/>
            <person name="de Vries R.P."/>
            <person name="Ferreira P."/>
            <person name="Findley K."/>
            <person name="Foster B."/>
            <person name="Gaskell J."/>
            <person name="Glotzer D."/>
            <person name="Gorecki P."/>
            <person name="Heitman J."/>
            <person name="Hesse C."/>
            <person name="Hori C."/>
            <person name="Igarashi K."/>
            <person name="Jurgens J.A."/>
            <person name="Kallen N."/>
            <person name="Kersten P."/>
            <person name="Kohler A."/>
            <person name="Kuees U."/>
            <person name="Kumar T.K.A."/>
            <person name="Kuo A."/>
            <person name="LaButti K."/>
            <person name="Larrondo L.F."/>
            <person name="Lindquist E."/>
            <person name="Ling A."/>
            <person name="Lombard V."/>
            <person name="Lucas S."/>
            <person name="Lundell T."/>
            <person name="Martin R."/>
            <person name="McLaughlin D.J."/>
            <person name="Morgenstern I."/>
            <person name="Morin E."/>
            <person name="Murat C."/>
            <person name="Nagy L.G."/>
            <person name="Nolan M."/>
            <person name="Ohm R.A."/>
            <person name="Patyshakuliyeva A."/>
            <person name="Rokas A."/>
            <person name="Ruiz-Duenas F.J."/>
            <person name="Sabat G."/>
            <person name="Salamov A."/>
            <person name="Samejima M."/>
            <person name="Schmutz J."/>
            <person name="Slot J.C."/>
            <person name="St John F."/>
            <person name="Stenlid J."/>
            <person name="Sun H."/>
            <person name="Sun S."/>
            <person name="Syed K."/>
            <person name="Tsang A."/>
            <person name="Wiebenga A."/>
            <person name="Young D."/>
            <person name="Pisabarro A."/>
            <person name="Eastwood D.C."/>
            <person name="Martin F."/>
            <person name="Cullen D."/>
            <person name="Grigoriev I.V."/>
            <person name="Hibbett D.S."/>
        </authorList>
    </citation>
    <scope>NUCLEOTIDE SEQUENCE [LARGE SCALE GENOMIC DNA]</scope>
    <source>
        <strain evidence="4">RWD-64-598 SS2</strain>
    </source>
</reference>
<evidence type="ECO:0000256" key="1">
    <source>
        <dbReference type="SAM" id="MobiDB-lite"/>
    </source>
</evidence>
<gene>
    <name evidence="3" type="ORF">CONPUDRAFT_167230</name>
</gene>
<accession>A0A5M3MHP7</accession>
<dbReference type="GeneID" id="19205724"/>
<evidence type="ECO:0000313" key="4">
    <source>
        <dbReference type="Proteomes" id="UP000053558"/>
    </source>
</evidence>
<dbReference type="AlphaFoldDB" id="A0A5M3MHP7"/>
<dbReference type="EMBL" id="JH711582">
    <property type="protein sequence ID" value="EIW78165.1"/>
    <property type="molecule type" value="Genomic_DNA"/>
</dbReference>
<keyword evidence="4" id="KW-1185">Reference proteome</keyword>
<dbReference type="KEGG" id="cput:CONPUDRAFT_167230"/>
<feature type="compositionally biased region" description="Basic and acidic residues" evidence="1">
    <location>
        <begin position="221"/>
        <end position="238"/>
    </location>
</feature>
<keyword evidence="2" id="KW-0472">Membrane</keyword>
<evidence type="ECO:0000256" key="2">
    <source>
        <dbReference type="SAM" id="Phobius"/>
    </source>
</evidence>
<feature type="transmembrane region" description="Helical" evidence="2">
    <location>
        <begin position="113"/>
        <end position="132"/>
    </location>
</feature>
<evidence type="ECO:0000313" key="3">
    <source>
        <dbReference type="EMBL" id="EIW78165.1"/>
    </source>
</evidence>
<organism evidence="3 4">
    <name type="scientific">Coniophora puteana (strain RWD-64-598)</name>
    <name type="common">Brown rot fungus</name>
    <dbReference type="NCBI Taxonomy" id="741705"/>
    <lineage>
        <taxon>Eukaryota</taxon>
        <taxon>Fungi</taxon>
        <taxon>Dikarya</taxon>
        <taxon>Basidiomycota</taxon>
        <taxon>Agaricomycotina</taxon>
        <taxon>Agaricomycetes</taxon>
        <taxon>Agaricomycetidae</taxon>
        <taxon>Boletales</taxon>
        <taxon>Coniophorineae</taxon>
        <taxon>Coniophoraceae</taxon>
        <taxon>Coniophora</taxon>
    </lineage>
</organism>
<dbReference type="Proteomes" id="UP000053558">
    <property type="component" value="Unassembled WGS sequence"/>
</dbReference>
<sequence length="285" mass="31757">MVPVLAAPPPVYVAMSLPSEDPSALLHVEWDSSHTLHSHYSSVRDPTPLPTSTPDDILLVQSSAGCSEVPWSTFDSTPIFSTESAAQENVVPFTVASYYRPWISQQPLATRTAIPTVIGAVVIASILVYFWARRRVKTENMTAIIPYRYTPVEPAPAPRSARKQGSIGHSPPFDYYFPLHRNFLPSFSTHTQTQATADPTEDPDVESLILPSCLPAEDDEPIRVEEQRRERQLREKLRSSTSRKGRRRTHYSAGDRHTSPSSYNFIPRNLSQSLPALPKPIVASI</sequence>